<dbReference type="RefSeq" id="WP_002693435.1">
    <property type="nucleotide sequence ID" value="NZ_AAWS01000002.1"/>
</dbReference>
<dbReference type="Proteomes" id="UP000004095">
    <property type="component" value="Unassembled WGS sequence"/>
</dbReference>
<dbReference type="OrthoDB" id="978359at2"/>
<sequence>MDNTIDRKDYNEAEFKKLLVNFLKTKPQGATQLDMVVGTGLSKDWVDLAVRSLLDDYPAHLETNEKHELVYVFDFESREEQLTPKMMLQKAFKLAWKGFTFFFKVWIVLMLFTYLLFYVLVLAFAVAIITRNGDILGEVLGKILKALRDVFSMLMKGREGDILSDDGYIHQVFSYVFGATRQKTDDLKLEKQLLRFISQNQGKIVVAEIVKLTGWSVRQAQEEAAQLLANYHGDATVTEEGVIVYTFADFDPTVLGTNDEQEVKNPLIASTPHQAVLPIWKRPIPHRPMNDNDKETNNNIMYVNAFNWIMSLVAPFLILFLVSDGENIDTLPDVFYVWTTMIPFAFSFLFWLIPFMRRQAMKSENRRIDAQNEENQLLRVIFNQVDQKIYRDKEVKQLQTALVPVGKQPVHSNLGKLLDKKAIELDAESRSDEKGMYYDFEQLNTDLKVAERLRTR</sequence>
<dbReference type="EMBL" id="AAWS01000002">
    <property type="protein sequence ID" value="EAY31659.1"/>
    <property type="molecule type" value="Genomic_DNA"/>
</dbReference>
<proteinExistence type="predicted"/>
<name>A1ZDC0_MICM2</name>
<dbReference type="eggNOG" id="ENOG5034BNE">
    <property type="taxonomic scope" value="Bacteria"/>
</dbReference>
<feature type="transmembrane region" description="Helical" evidence="1">
    <location>
        <begin position="302"/>
        <end position="323"/>
    </location>
</feature>
<feature type="transmembrane region" description="Helical" evidence="1">
    <location>
        <begin position="105"/>
        <end position="129"/>
    </location>
</feature>
<evidence type="ECO:0000313" key="2">
    <source>
        <dbReference type="EMBL" id="EAY31659.1"/>
    </source>
</evidence>
<comment type="caution">
    <text evidence="2">The sequence shown here is derived from an EMBL/GenBank/DDBJ whole genome shotgun (WGS) entry which is preliminary data.</text>
</comment>
<keyword evidence="1" id="KW-0472">Membrane</keyword>
<keyword evidence="3" id="KW-1185">Reference proteome</keyword>
<evidence type="ECO:0000313" key="3">
    <source>
        <dbReference type="Proteomes" id="UP000004095"/>
    </source>
</evidence>
<keyword evidence="1" id="KW-1133">Transmembrane helix</keyword>
<dbReference type="PANTHER" id="PTHR47380">
    <property type="entry name" value="OS02G0533000 PROTEIN"/>
    <property type="match status" value="1"/>
</dbReference>
<feature type="transmembrane region" description="Helical" evidence="1">
    <location>
        <begin position="335"/>
        <end position="356"/>
    </location>
</feature>
<dbReference type="InterPro" id="IPR044200">
    <property type="entry name" value="At5g03900-like"/>
</dbReference>
<keyword evidence="1" id="KW-0812">Transmembrane</keyword>
<dbReference type="AlphaFoldDB" id="A1ZDC0"/>
<dbReference type="PANTHER" id="PTHR47380:SF4">
    <property type="entry name" value="OS02G0533000 PROTEIN"/>
    <property type="match status" value="1"/>
</dbReference>
<gene>
    <name evidence="2" type="ORF">M23134_05165</name>
</gene>
<protein>
    <submittedName>
        <fullName evidence="2">Uncharacterized protein</fullName>
    </submittedName>
</protein>
<evidence type="ECO:0000256" key="1">
    <source>
        <dbReference type="SAM" id="Phobius"/>
    </source>
</evidence>
<reference evidence="2 3" key="1">
    <citation type="submission" date="2007-01" db="EMBL/GenBank/DDBJ databases">
        <authorList>
            <person name="Haygood M."/>
            <person name="Podell S."/>
            <person name="Anderson C."/>
            <person name="Hopkinson B."/>
            <person name="Roe K."/>
            <person name="Barbeau K."/>
            <person name="Gaasterland T."/>
            <person name="Ferriera S."/>
            <person name="Johnson J."/>
            <person name="Kravitz S."/>
            <person name="Beeson K."/>
            <person name="Sutton G."/>
            <person name="Rogers Y.-H."/>
            <person name="Friedman R."/>
            <person name="Frazier M."/>
            <person name="Venter J.C."/>
        </authorList>
    </citation>
    <scope>NUCLEOTIDE SEQUENCE [LARGE SCALE GENOMIC DNA]</scope>
    <source>
        <strain evidence="2 3">ATCC 23134</strain>
    </source>
</reference>
<accession>A1ZDC0</accession>
<organism evidence="2 3">
    <name type="scientific">Microscilla marina ATCC 23134</name>
    <dbReference type="NCBI Taxonomy" id="313606"/>
    <lineage>
        <taxon>Bacteria</taxon>
        <taxon>Pseudomonadati</taxon>
        <taxon>Bacteroidota</taxon>
        <taxon>Cytophagia</taxon>
        <taxon>Cytophagales</taxon>
        <taxon>Microscillaceae</taxon>
        <taxon>Microscilla</taxon>
    </lineage>
</organism>